<evidence type="ECO:0000259" key="2">
    <source>
        <dbReference type="PROSITE" id="PS51834"/>
    </source>
</evidence>
<dbReference type="InterPro" id="IPR021713">
    <property type="entry name" value="Folliculin"/>
</dbReference>
<feature type="compositionally biased region" description="Low complexity" evidence="1">
    <location>
        <begin position="122"/>
        <end position="133"/>
    </location>
</feature>
<dbReference type="PANTHER" id="PTHR31441:SF2">
    <property type="entry name" value="FOLLICULIN"/>
    <property type="match status" value="1"/>
</dbReference>
<evidence type="ECO:0000313" key="3">
    <source>
        <dbReference type="EMBL" id="OBT94710.2"/>
    </source>
</evidence>
<dbReference type="GeneID" id="28839650"/>
<dbReference type="GO" id="GO:0005829">
    <property type="term" value="C:cytosol"/>
    <property type="evidence" value="ECO:0007669"/>
    <property type="project" value="TreeGrafter"/>
</dbReference>
<reference evidence="4" key="2">
    <citation type="journal article" date="2018" name="Nat. Commun.">
        <title>Extreme sensitivity to ultraviolet light in the fungal pathogen causing white-nose syndrome of bats.</title>
        <authorList>
            <person name="Palmer J.M."/>
            <person name="Drees K.P."/>
            <person name="Foster J.T."/>
            <person name="Lindner D.L."/>
        </authorList>
    </citation>
    <scope>NUCLEOTIDE SEQUENCE [LARGE SCALE GENOMIC DNA]</scope>
    <source>
        <strain evidence="4">UAMH 10579</strain>
    </source>
</reference>
<feature type="region of interest" description="Disordered" evidence="1">
    <location>
        <begin position="117"/>
        <end position="147"/>
    </location>
</feature>
<dbReference type="Pfam" id="PF11704">
    <property type="entry name" value="Folliculin"/>
    <property type="match status" value="1"/>
</dbReference>
<feature type="region of interest" description="Disordered" evidence="1">
    <location>
        <begin position="159"/>
        <end position="214"/>
    </location>
</feature>
<feature type="region of interest" description="Disordered" evidence="1">
    <location>
        <begin position="40"/>
        <end position="103"/>
    </location>
</feature>
<feature type="compositionally biased region" description="Pro residues" evidence="1">
    <location>
        <begin position="68"/>
        <end position="81"/>
    </location>
</feature>
<feature type="compositionally biased region" description="Polar residues" evidence="1">
    <location>
        <begin position="46"/>
        <end position="65"/>
    </location>
</feature>
<dbReference type="EMBL" id="KV460241">
    <property type="protein sequence ID" value="OBT94710.2"/>
    <property type="molecule type" value="Genomic_DNA"/>
</dbReference>
<dbReference type="GO" id="GO:0005096">
    <property type="term" value="F:GTPase activator activity"/>
    <property type="evidence" value="ECO:0007669"/>
    <property type="project" value="InterPro"/>
</dbReference>
<dbReference type="AlphaFoldDB" id="A0A1B8GFV2"/>
<dbReference type="GO" id="GO:1904263">
    <property type="term" value="P:positive regulation of TORC1 signaling"/>
    <property type="evidence" value="ECO:0007669"/>
    <property type="project" value="TreeGrafter"/>
</dbReference>
<reference evidence="3 4" key="1">
    <citation type="submission" date="2016-03" db="EMBL/GenBank/DDBJ databases">
        <title>Comparative genomics of Pseudogymnoascus destructans, the fungus causing white-nose syndrome of bats.</title>
        <authorList>
            <person name="Palmer J.M."/>
            <person name="Drees K.P."/>
            <person name="Foster J.T."/>
            <person name="Lindner D.L."/>
        </authorList>
    </citation>
    <scope>NUCLEOTIDE SEQUENCE [LARGE SCALE GENOMIC DNA]</scope>
    <source>
        <strain evidence="3 4">UAMH 10579</strain>
    </source>
</reference>
<dbReference type="InterPro" id="IPR037521">
    <property type="entry name" value="FLCN/SMCR8_DENN"/>
</dbReference>
<feature type="domain" description="UDENN FLCN/SMCR8-type" evidence="2">
    <location>
        <begin position="191"/>
        <end position="402"/>
    </location>
</feature>
<feature type="region of interest" description="Disordered" evidence="1">
    <location>
        <begin position="323"/>
        <end position="360"/>
    </location>
</feature>
<evidence type="ECO:0000256" key="1">
    <source>
        <dbReference type="SAM" id="MobiDB-lite"/>
    </source>
</evidence>
<feature type="compositionally biased region" description="Basic and acidic residues" evidence="1">
    <location>
        <begin position="91"/>
        <end position="103"/>
    </location>
</feature>
<proteinExistence type="predicted"/>
<keyword evidence="4" id="KW-1185">Reference proteome</keyword>
<accession>A0A1B8GFV2</accession>
<dbReference type="PROSITE" id="PS51834">
    <property type="entry name" value="DENN_FLCN_SMCR8"/>
    <property type="match status" value="1"/>
</dbReference>
<protein>
    <recommendedName>
        <fullName evidence="2">UDENN FLCN/SMCR8-type domain-containing protein</fullName>
    </recommendedName>
</protein>
<dbReference type="Proteomes" id="UP000091956">
    <property type="component" value="Unassembled WGS sequence"/>
</dbReference>
<dbReference type="PANTHER" id="PTHR31441">
    <property type="entry name" value="FOLLICULIN FAMILY MEMBER"/>
    <property type="match status" value="1"/>
</dbReference>
<evidence type="ECO:0000313" key="4">
    <source>
        <dbReference type="Proteomes" id="UP000091956"/>
    </source>
</evidence>
<name>A0A1B8GFV2_9PEZI</name>
<gene>
    <name evidence="3" type="ORF">VE01_06264</name>
</gene>
<sequence>MTSILCLAHYCDTHGPTPLMVTEELPVPCTTCLDPPTYPDTPLPSASLSRNPSGSFSSPTTSIQLSRPHPPSPTPSTPPASPRMAPRIHRRDSSFRKTYDEADRKRAIPCENCALTLPRKVSPSPSASASNSPSIPPPPADDSTSPILRTRKPFALISSASSTPKHSPSDSDEPDAPPGPALSRRRRSIPRSVASAGDSQKHTHYLDYTSSHDPSSATTFSLLRAACLRTLSCETLPPSSPTPQPAGGPLFFGDPLAGYTTAFLFRIPDPWARGRRRVYAFLCLSVLSERKAMRVFGFLAGAFRELAGWIQGLAEAGNSESGIAEGIDEEGGGGGGAGNRGREGEPRIRSSFLGSRGDERGRGVRARGLAEVVGKPDFFIELHVRFVALAAQLRFLVEGGQG</sequence>
<dbReference type="STRING" id="342668.A0A1B8GFV2"/>
<dbReference type="InterPro" id="IPR037520">
    <property type="entry name" value="Folliculin/SMCR8_longin"/>
</dbReference>
<dbReference type="RefSeq" id="XP_018128443.2">
    <property type="nucleotide sequence ID" value="XM_018275717.2"/>
</dbReference>
<organism evidence="3 4">
    <name type="scientific">Pseudogymnoascus verrucosus</name>
    <dbReference type="NCBI Taxonomy" id="342668"/>
    <lineage>
        <taxon>Eukaryota</taxon>
        <taxon>Fungi</taxon>
        <taxon>Dikarya</taxon>
        <taxon>Ascomycota</taxon>
        <taxon>Pezizomycotina</taxon>
        <taxon>Leotiomycetes</taxon>
        <taxon>Thelebolales</taxon>
        <taxon>Thelebolaceae</taxon>
        <taxon>Pseudogymnoascus</taxon>
    </lineage>
</organism>